<dbReference type="PROSITE" id="PS01314">
    <property type="entry name" value="UPF0047"/>
    <property type="match status" value="1"/>
</dbReference>
<dbReference type="Gene3D" id="2.60.120.460">
    <property type="entry name" value="YjbQ-like"/>
    <property type="match status" value="1"/>
</dbReference>
<evidence type="ECO:0000313" key="3">
    <source>
        <dbReference type="Proteomes" id="UP000002440"/>
    </source>
</evidence>
<dbReference type="Proteomes" id="UP000002440">
    <property type="component" value="Chromosome"/>
</dbReference>
<dbReference type="InterPro" id="IPR035917">
    <property type="entry name" value="YjbQ-like_sf"/>
</dbReference>
<dbReference type="PANTHER" id="PTHR30615">
    <property type="entry name" value="UNCHARACTERIZED PROTEIN YJBQ-RELATED"/>
    <property type="match status" value="1"/>
</dbReference>
<sequence length="139" mass="15830">MEQQHHQIIQHTNGRRLYDITPAVTRWVADSGMQQGLLTLYIQHTSASILINENYDSDVLVDMESFFERLVPDGDSLFIHTAEGPDDMPAHVRSALTQTSISIPVVEGRVALGTWQGIFLYEHRRMAHKRKVLLHLIGE</sequence>
<comment type="similarity">
    <text evidence="1">Belongs to the UPF0047 family.</text>
</comment>
<dbReference type="OrthoDB" id="9801725at2"/>
<accession>Q1GZ80</accession>
<gene>
    <name evidence="2" type="ordered locus">Mfla_2190</name>
</gene>
<dbReference type="PANTHER" id="PTHR30615:SF8">
    <property type="entry name" value="UPF0047 PROTEIN C4A8.02C"/>
    <property type="match status" value="1"/>
</dbReference>
<evidence type="ECO:0000256" key="1">
    <source>
        <dbReference type="ARBA" id="ARBA00005534"/>
    </source>
</evidence>
<name>Q1GZ80_METFK</name>
<dbReference type="EMBL" id="CP000284">
    <property type="protein sequence ID" value="ABE50457.1"/>
    <property type="molecule type" value="Genomic_DNA"/>
</dbReference>
<reference evidence="2 3" key="1">
    <citation type="submission" date="2006-03" db="EMBL/GenBank/DDBJ databases">
        <title>Complete sequence of Methylobacillus flagellatus KT.</title>
        <authorList>
            <consortium name="US DOE Joint Genome Institute"/>
            <person name="Copeland A."/>
            <person name="Lucas S."/>
            <person name="Lapidus A."/>
            <person name="Barry K."/>
            <person name="Detter J.C."/>
            <person name="Glavina del Rio T."/>
            <person name="Hammon N."/>
            <person name="Israni S."/>
            <person name="Dalin E."/>
            <person name="Tice H."/>
            <person name="Pitluck S."/>
            <person name="Brettin T."/>
            <person name="Bruce D."/>
            <person name="Han C."/>
            <person name="Tapia R."/>
            <person name="Saunders E."/>
            <person name="Gilna P."/>
            <person name="Schmutz J."/>
            <person name="Larimer F."/>
            <person name="Land M."/>
            <person name="Kyrpides N."/>
            <person name="Anderson I."/>
            <person name="Richardson P."/>
        </authorList>
    </citation>
    <scope>NUCLEOTIDE SEQUENCE [LARGE SCALE GENOMIC DNA]</scope>
    <source>
        <strain evidence="3">KT / ATCC 51484 / DSM 6875</strain>
    </source>
</reference>
<organism evidence="2 3">
    <name type="scientific">Methylobacillus flagellatus (strain ATCC 51484 / DSM 6875 / VKM B-1610 / KT)</name>
    <dbReference type="NCBI Taxonomy" id="265072"/>
    <lineage>
        <taxon>Bacteria</taxon>
        <taxon>Pseudomonadati</taxon>
        <taxon>Pseudomonadota</taxon>
        <taxon>Betaproteobacteria</taxon>
        <taxon>Nitrosomonadales</taxon>
        <taxon>Methylophilaceae</taxon>
        <taxon>Methylobacillus</taxon>
    </lineage>
</organism>
<dbReference type="SUPFAM" id="SSF111038">
    <property type="entry name" value="YjbQ-like"/>
    <property type="match status" value="1"/>
</dbReference>
<dbReference type="PIRSF" id="PIRSF004681">
    <property type="entry name" value="UCP004681"/>
    <property type="match status" value="1"/>
</dbReference>
<dbReference type="InterPro" id="IPR001602">
    <property type="entry name" value="UPF0047_YjbQ-like"/>
</dbReference>
<dbReference type="eggNOG" id="COG0432">
    <property type="taxonomic scope" value="Bacteria"/>
</dbReference>
<dbReference type="KEGG" id="mfa:Mfla_2190"/>
<dbReference type="RefSeq" id="WP_011480411.1">
    <property type="nucleotide sequence ID" value="NC_007947.1"/>
</dbReference>
<dbReference type="NCBIfam" id="TIGR00149">
    <property type="entry name" value="TIGR00149_YjbQ"/>
    <property type="match status" value="1"/>
</dbReference>
<evidence type="ECO:0000313" key="2">
    <source>
        <dbReference type="EMBL" id="ABE50457.1"/>
    </source>
</evidence>
<dbReference type="Pfam" id="PF01894">
    <property type="entry name" value="YjbQ"/>
    <property type="match status" value="1"/>
</dbReference>
<keyword evidence="3" id="KW-1185">Reference proteome</keyword>
<protein>
    <recommendedName>
        <fullName evidence="4">Secondary thiamine-phosphate synthase enzyme</fullName>
    </recommendedName>
</protein>
<dbReference type="AlphaFoldDB" id="Q1GZ80"/>
<evidence type="ECO:0008006" key="4">
    <source>
        <dbReference type="Google" id="ProtNLM"/>
    </source>
</evidence>
<dbReference type="HOGENOM" id="CLU_096980_0_2_4"/>
<proteinExistence type="inferred from homology"/>